<dbReference type="GO" id="GO:0020037">
    <property type="term" value="F:heme binding"/>
    <property type="evidence" value="ECO:0007669"/>
    <property type="project" value="InterPro"/>
</dbReference>
<dbReference type="PROSITE" id="PS00086">
    <property type="entry name" value="CYTOCHROME_P450"/>
    <property type="match status" value="1"/>
</dbReference>
<dbReference type="GO" id="GO:0005506">
    <property type="term" value="F:iron ion binding"/>
    <property type="evidence" value="ECO:0007669"/>
    <property type="project" value="InterPro"/>
</dbReference>
<dbReference type="SUPFAM" id="SSF48264">
    <property type="entry name" value="Cytochrome P450"/>
    <property type="match status" value="1"/>
</dbReference>
<evidence type="ECO:0000313" key="8">
    <source>
        <dbReference type="EMBL" id="EPX62460.1"/>
    </source>
</evidence>
<proteinExistence type="inferred from homology"/>
<dbReference type="RefSeq" id="WP_020918008.1">
    <property type="nucleotide sequence ID" value="NZ_ANAH02000007.1"/>
</dbReference>
<dbReference type="PRINTS" id="PR00385">
    <property type="entry name" value="P450"/>
</dbReference>
<keyword evidence="4 7" id="KW-0560">Oxidoreductase</keyword>
<dbReference type="eggNOG" id="COG2124">
    <property type="taxonomic scope" value="Bacteria"/>
</dbReference>
<evidence type="ECO:0000256" key="2">
    <source>
        <dbReference type="ARBA" id="ARBA00022617"/>
    </source>
</evidence>
<dbReference type="InterPro" id="IPR036396">
    <property type="entry name" value="Cyt_P450_sf"/>
</dbReference>
<name>S9PDK2_CYSF2</name>
<dbReference type="GO" id="GO:0016705">
    <property type="term" value="F:oxidoreductase activity, acting on paired donors, with incorporation or reduction of molecular oxygen"/>
    <property type="evidence" value="ECO:0007669"/>
    <property type="project" value="InterPro"/>
</dbReference>
<dbReference type="FunFam" id="1.10.630.10:FF:000018">
    <property type="entry name" value="Cytochrome P450 monooxygenase"/>
    <property type="match status" value="1"/>
</dbReference>
<evidence type="ECO:0000256" key="1">
    <source>
        <dbReference type="ARBA" id="ARBA00010617"/>
    </source>
</evidence>
<dbReference type="PRINTS" id="PR00359">
    <property type="entry name" value="BP450"/>
</dbReference>
<evidence type="ECO:0000256" key="5">
    <source>
        <dbReference type="ARBA" id="ARBA00023004"/>
    </source>
</evidence>
<evidence type="ECO:0000256" key="4">
    <source>
        <dbReference type="ARBA" id="ARBA00023002"/>
    </source>
</evidence>
<dbReference type="InterPro" id="IPR017972">
    <property type="entry name" value="Cyt_P450_CS"/>
</dbReference>
<dbReference type="Proteomes" id="UP000011682">
    <property type="component" value="Unassembled WGS sequence"/>
</dbReference>
<evidence type="ECO:0000256" key="3">
    <source>
        <dbReference type="ARBA" id="ARBA00022723"/>
    </source>
</evidence>
<dbReference type="PANTHER" id="PTHR46696:SF1">
    <property type="entry name" value="CYTOCHROME P450 YJIB-RELATED"/>
    <property type="match status" value="1"/>
</dbReference>
<dbReference type="CDD" id="cd20625">
    <property type="entry name" value="CYP164-like"/>
    <property type="match status" value="1"/>
</dbReference>
<evidence type="ECO:0000256" key="6">
    <source>
        <dbReference type="ARBA" id="ARBA00023033"/>
    </source>
</evidence>
<evidence type="ECO:0000256" key="7">
    <source>
        <dbReference type="RuleBase" id="RU000461"/>
    </source>
</evidence>
<keyword evidence="5 7" id="KW-0408">Iron</keyword>
<reference evidence="8" key="1">
    <citation type="submission" date="2013-05" db="EMBL/GenBank/DDBJ databases">
        <title>Genome assembly of Cystobacter fuscus DSM 2262.</title>
        <authorList>
            <person name="Sharma G."/>
            <person name="Khatri I."/>
            <person name="Kaur C."/>
            <person name="Mayilraj S."/>
            <person name="Subramanian S."/>
        </authorList>
    </citation>
    <scope>NUCLEOTIDE SEQUENCE [LARGE SCALE GENOMIC DNA]</scope>
    <source>
        <strain evidence="8">DSM 2262</strain>
    </source>
</reference>
<dbReference type="AlphaFoldDB" id="S9PDK2"/>
<dbReference type="PANTHER" id="PTHR46696">
    <property type="entry name" value="P450, PUTATIVE (EUROFUNG)-RELATED"/>
    <property type="match status" value="1"/>
</dbReference>
<organism evidence="8 9">
    <name type="scientific">Cystobacter fuscus (strain ATCC 25194 / DSM 2262 / NBRC 100088 / M29)</name>
    <dbReference type="NCBI Taxonomy" id="1242864"/>
    <lineage>
        <taxon>Bacteria</taxon>
        <taxon>Pseudomonadati</taxon>
        <taxon>Myxococcota</taxon>
        <taxon>Myxococcia</taxon>
        <taxon>Myxococcales</taxon>
        <taxon>Cystobacterineae</taxon>
        <taxon>Archangiaceae</taxon>
        <taxon>Cystobacter</taxon>
    </lineage>
</organism>
<dbReference type="EMBL" id="ANAH02000007">
    <property type="protein sequence ID" value="EPX62460.1"/>
    <property type="molecule type" value="Genomic_DNA"/>
</dbReference>
<dbReference type="Gene3D" id="1.10.630.10">
    <property type="entry name" value="Cytochrome P450"/>
    <property type="match status" value="1"/>
</dbReference>
<sequence>MSTEGFQTIWNPAPSGVCGNMGRMTPPSVPFDLNPVSPQNLADPIPFYRELQRQAPVYWAEPINTWLVSRHEDVVASFRDPRLSANRTAFFEHQVQSLGPASIQDFMKIIRNQVFMKDGAEHIRLRRNMNPGFTAQSLDKWRPAIRHTMEQLLERVQARGQMDLVKEISYELPPLVIAELLGIPVEDRERFRAWSKPIADFSSPAPDADMGVLGKEVNRAMMAFSGYLTRIVEERRSAPGPDVISQMVSAEEEGKLTTEEVVSNALLLLFAGHTTTTDQFSNCVHALLTSPDQLKALRDNAGLLGSTIEESIRFNPAVPFIGRVAVEDFELRGQTIRKGSHVMFALGAANRDPEVFSEPDRFDITRDMTQTRHVGFGFGPHQCIGSGLARRELEIALELLLQRLPGLRLDEEHTPIKHHSLAFRGFSSLHVRW</sequence>
<keyword evidence="3 7" id="KW-0479">Metal-binding</keyword>
<keyword evidence="2 7" id="KW-0349">Heme</keyword>
<keyword evidence="6 7" id="KW-0503">Monooxygenase</keyword>
<protein>
    <submittedName>
        <fullName evidence="8">Cytochrome P450 hydroxylase</fullName>
    </submittedName>
</protein>
<comment type="similarity">
    <text evidence="1 7">Belongs to the cytochrome P450 family.</text>
</comment>
<dbReference type="InterPro" id="IPR002397">
    <property type="entry name" value="Cyt_P450_B"/>
</dbReference>
<evidence type="ECO:0000313" key="9">
    <source>
        <dbReference type="Proteomes" id="UP000011682"/>
    </source>
</evidence>
<comment type="caution">
    <text evidence="8">The sequence shown here is derived from an EMBL/GenBank/DDBJ whole genome shotgun (WGS) entry which is preliminary data.</text>
</comment>
<gene>
    <name evidence="8" type="ORF">D187_008648</name>
</gene>
<dbReference type="GO" id="GO:0004497">
    <property type="term" value="F:monooxygenase activity"/>
    <property type="evidence" value="ECO:0007669"/>
    <property type="project" value="UniProtKB-KW"/>
</dbReference>
<dbReference type="InterPro" id="IPR001128">
    <property type="entry name" value="Cyt_P450"/>
</dbReference>
<dbReference type="Pfam" id="PF00067">
    <property type="entry name" value="p450"/>
    <property type="match status" value="1"/>
</dbReference>
<accession>S9PDK2</accession>
<keyword evidence="9" id="KW-1185">Reference proteome</keyword>